<dbReference type="SUPFAM" id="SSF53335">
    <property type="entry name" value="S-adenosyl-L-methionine-dependent methyltransferases"/>
    <property type="match status" value="1"/>
</dbReference>
<dbReference type="Pfam" id="PF01269">
    <property type="entry name" value="Fibrillarin"/>
    <property type="match status" value="1"/>
</dbReference>
<sequence>MGNISKNKSRARGDIKSVAATPSASSVGSDDSSVNSVGSYKKRRASIKIEPLNNANIGVYMAWSKLSDKQLVTQTTTTHIQDDDDAAAAAADSFFANFNSKRCKFRCWSPYQSKLAAALLKGVANVQLSTGTKVIYLGNTLACPVSHIADVVGETGQVYAIETSPWANRELLALASRRPNVVAITEEPTMPYKYRQLVLGSVDFIFCDMLHCEQLRILILHARHFLKTGGHFAIVVQGMPQQLDCFNAVNRLKSEQLQTLEQISLQPYVHGQVMLVGVYKRVAK</sequence>
<name>A0A0M5IZL3_DROBS</name>
<feature type="compositionally biased region" description="Low complexity" evidence="9">
    <location>
        <begin position="23"/>
        <end position="37"/>
    </location>
</feature>
<evidence type="ECO:0000256" key="5">
    <source>
        <dbReference type="ARBA" id="ARBA00022679"/>
    </source>
</evidence>
<dbReference type="GO" id="GO:0032040">
    <property type="term" value="C:small-subunit processome"/>
    <property type="evidence" value="ECO:0007669"/>
    <property type="project" value="TreeGrafter"/>
</dbReference>
<comment type="catalytic activity">
    <reaction evidence="8">
        <text>L-glutaminyl-[histone H2A] + S-adenosyl-L-methionine = N(5)-methyl-L-glutaminyl-[histone H2A] + S-adenosyl-L-homocysteine + H(+)</text>
        <dbReference type="Rhea" id="RHEA:50904"/>
        <dbReference type="Rhea" id="RHEA-COMP:12837"/>
        <dbReference type="Rhea" id="RHEA-COMP:12839"/>
        <dbReference type="ChEBI" id="CHEBI:15378"/>
        <dbReference type="ChEBI" id="CHEBI:30011"/>
        <dbReference type="ChEBI" id="CHEBI:57856"/>
        <dbReference type="ChEBI" id="CHEBI:59789"/>
        <dbReference type="ChEBI" id="CHEBI:61891"/>
    </reaction>
</comment>
<dbReference type="PANTHER" id="PTHR10335:SF17">
    <property type="entry name" value="FIBRILLARIN"/>
    <property type="match status" value="1"/>
</dbReference>
<dbReference type="InterPro" id="IPR000692">
    <property type="entry name" value="Fibrillarin"/>
</dbReference>
<dbReference type="Gene3D" id="3.40.50.150">
    <property type="entry name" value="Vaccinia Virus protein VP39"/>
    <property type="match status" value="1"/>
</dbReference>
<feature type="region of interest" description="Disordered" evidence="9">
    <location>
        <begin position="1"/>
        <end position="37"/>
    </location>
</feature>
<dbReference type="GO" id="GO:0003723">
    <property type="term" value="F:RNA binding"/>
    <property type="evidence" value="ECO:0007669"/>
    <property type="project" value="UniProtKB-KW"/>
</dbReference>
<dbReference type="SMART" id="SM01206">
    <property type="entry name" value="Fibrillarin"/>
    <property type="match status" value="1"/>
</dbReference>
<keyword evidence="3" id="KW-0698">rRNA processing</keyword>
<dbReference type="PRINTS" id="PR00052">
    <property type="entry name" value="FIBRILLARIN"/>
</dbReference>
<evidence type="ECO:0000256" key="7">
    <source>
        <dbReference type="ARBA" id="ARBA00032245"/>
    </source>
</evidence>
<dbReference type="GO" id="GO:0008649">
    <property type="term" value="F:rRNA methyltransferase activity"/>
    <property type="evidence" value="ECO:0007669"/>
    <property type="project" value="TreeGrafter"/>
</dbReference>
<dbReference type="AlphaFoldDB" id="A0A0M5IZL3"/>
<dbReference type="GO" id="GO:0031428">
    <property type="term" value="C:box C/D methylation guide snoRNP complex"/>
    <property type="evidence" value="ECO:0007669"/>
    <property type="project" value="TreeGrafter"/>
</dbReference>
<keyword evidence="6" id="KW-0694">RNA-binding</keyword>
<dbReference type="EMBL" id="CP012526">
    <property type="protein sequence ID" value="ALC45924.1"/>
    <property type="molecule type" value="Genomic_DNA"/>
</dbReference>
<keyword evidence="4" id="KW-0489">Methyltransferase</keyword>
<keyword evidence="5" id="KW-0808">Transferase</keyword>
<comment type="similarity">
    <text evidence="1">Belongs to the methyltransferase superfamily. Fibrillarin family.</text>
</comment>
<dbReference type="GO" id="GO:1990259">
    <property type="term" value="F:histone H2AQ104 methyltransferase activity"/>
    <property type="evidence" value="ECO:0007669"/>
    <property type="project" value="TreeGrafter"/>
</dbReference>
<evidence type="ECO:0000313" key="10">
    <source>
        <dbReference type="EMBL" id="ALC45924.1"/>
    </source>
</evidence>
<evidence type="ECO:0000256" key="4">
    <source>
        <dbReference type="ARBA" id="ARBA00022603"/>
    </source>
</evidence>
<evidence type="ECO:0000256" key="1">
    <source>
        <dbReference type="ARBA" id="ARBA00010632"/>
    </source>
</evidence>
<dbReference type="NCBIfam" id="NF003276">
    <property type="entry name" value="PRK04266.1-2"/>
    <property type="match status" value="1"/>
</dbReference>
<evidence type="ECO:0000256" key="8">
    <source>
        <dbReference type="ARBA" id="ARBA00047568"/>
    </source>
</evidence>
<proteinExistence type="inferred from homology"/>
<evidence type="ECO:0000256" key="9">
    <source>
        <dbReference type="SAM" id="MobiDB-lite"/>
    </source>
</evidence>
<dbReference type="InterPro" id="IPR029063">
    <property type="entry name" value="SAM-dependent_MTases_sf"/>
</dbReference>
<gene>
    <name evidence="10" type="ORF">Dbus_chr3Rg674</name>
</gene>
<dbReference type="PANTHER" id="PTHR10335">
    <property type="entry name" value="RRNA 2-O-METHYLTRANSFERASE FIBRILLARIN"/>
    <property type="match status" value="1"/>
</dbReference>
<dbReference type="OrthoDB" id="7863475at2759"/>
<evidence type="ECO:0000313" key="11">
    <source>
        <dbReference type="Proteomes" id="UP000494163"/>
    </source>
</evidence>
<evidence type="ECO:0000256" key="2">
    <source>
        <dbReference type="ARBA" id="ARBA00015190"/>
    </source>
</evidence>
<dbReference type="OMA" id="CEFRVWS"/>
<accession>A0A0M5IZL3</accession>
<dbReference type="GO" id="GO:0000494">
    <property type="term" value="P:box C/D sno(s)RNA 3'-end processing"/>
    <property type="evidence" value="ECO:0007669"/>
    <property type="project" value="TreeGrafter"/>
</dbReference>
<dbReference type="STRING" id="30019.A0A0M5IZL3"/>
<dbReference type="GO" id="GO:0015030">
    <property type="term" value="C:Cajal body"/>
    <property type="evidence" value="ECO:0007669"/>
    <property type="project" value="TreeGrafter"/>
</dbReference>
<reference evidence="10 11" key="1">
    <citation type="submission" date="2015-08" db="EMBL/GenBank/DDBJ databases">
        <title>Ancestral chromatin configuration constrains chromatin evolution on differentiating sex chromosomes in Drosophila.</title>
        <authorList>
            <person name="Zhou Q."/>
            <person name="Bachtrog D."/>
        </authorList>
    </citation>
    <scope>NUCLEOTIDE SEQUENCE [LARGE SCALE GENOMIC DNA]</scope>
    <source>
        <tissue evidence="10">Whole larvae</tissue>
    </source>
</reference>
<dbReference type="Proteomes" id="UP000494163">
    <property type="component" value="Chromosome 3R"/>
</dbReference>
<keyword evidence="11" id="KW-1185">Reference proteome</keyword>
<evidence type="ECO:0000256" key="3">
    <source>
        <dbReference type="ARBA" id="ARBA00022552"/>
    </source>
</evidence>
<evidence type="ECO:0000256" key="6">
    <source>
        <dbReference type="ARBA" id="ARBA00022884"/>
    </source>
</evidence>
<organism evidence="10 11">
    <name type="scientific">Drosophila busckii</name>
    <name type="common">Fruit fly</name>
    <dbReference type="NCBI Taxonomy" id="30019"/>
    <lineage>
        <taxon>Eukaryota</taxon>
        <taxon>Metazoa</taxon>
        <taxon>Ecdysozoa</taxon>
        <taxon>Arthropoda</taxon>
        <taxon>Hexapoda</taxon>
        <taxon>Insecta</taxon>
        <taxon>Pterygota</taxon>
        <taxon>Neoptera</taxon>
        <taxon>Endopterygota</taxon>
        <taxon>Diptera</taxon>
        <taxon>Brachycera</taxon>
        <taxon>Muscomorpha</taxon>
        <taxon>Ephydroidea</taxon>
        <taxon>Drosophilidae</taxon>
        <taxon>Drosophila</taxon>
    </lineage>
</organism>
<protein>
    <recommendedName>
        <fullName evidence="2">rRNA 2'-O-methyltransferase fibrillarin</fullName>
    </recommendedName>
    <alternativeName>
        <fullName evidence="7">Histone-glutamine methyltransferase</fullName>
    </alternativeName>
</protein>